<gene>
    <name evidence="1" type="ORF">BAUCODRAFT_498575</name>
</gene>
<dbReference type="HOGENOM" id="CLU_1749298_0_0_1"/>
<dbReference type="AlphaFoldDB" id="M2N9Y8"/>
<organism evidence="1 2">
    <name type="scientific">Baudoinia panamericana (strain UAMH 10762)</name>
    <name type="common">Angels' share fungus</name>
    <name type="synonym">Baudoinia compniacensis (strain UAMH 10762)</name>
    <dbReference type="NCBI Taxonomy" id="717646"/>
    <lineage>
        <taxon>Eukaryota</taxon>
        <taxon>Fungi</taxon>
        <taxon>Dikarya</taxon>
        <taxon>Ascomycota</taxon>
        <taxon>Pezizomycotina</taxon>
        <taxon>Dothideomycetes</taxon>
        <taxon>Dothideomycetidae</taxon>
        <taxon>Mycosphaerellales</taxon>
        <taxon>Teratosphaeriaceae</taxon>
        <taxon>Baudoinia</taxon>
    </lineage>
</organism>
<name>M2N9Y8_BAUPA</name>
<proteinExistence type="predicted"/>
<reference evidence="1 2" key="1">
    <citation type="journal article" date="2012" name="PLoS Pathog.">
        <title>Diverse lifestyles and strategies of plant pathogenesis encoded in the genomes of eighteen Dothideomycetes fungi.</title>
        <authorList>
            <person name="Ohm R.A."/>
            <person name="Feau N."/>
            <person name="Henrissat B."/>
            <person name="Schoch C.L."/>
            <person name="Horwitz B.A."/>
            <person name="Barry K.W."/>
            <person name="Condon B.J."/>
            <person name="Copeland A.C."/>
            <person name="Dhillon B."/>
            <person name="Glaser F."/>
            <person name="Hesse C.N."/>
            <person name="Kosti I."/>
            <person name="LaButti K."/>
            <person name="Lindquist E.A."/>
            <person name="Lucas S."/>
            <person name="Salamov A.A."/>
            <person name="Bradshaw R.E."/>
            <person name="Ciuffetti L."/>
            <person name="Hamelin R.C."/>
            <person name="Kema G.H.J."/>
            <person name="Lawrence C."/>
            <person name="Scott J.A."/>
            <person name="Spatafora J.W."/>
            <person name="Turgeon B.G."/>
            <person name="de Wit P.J.G.M."/>
            <person name="Zhong S."/>
            <person name="Goodwin S.B."/>
            <person name="Grigoriev I.V."/>
        </authorList>
    </citation>
    <scope>NUCLEOTIDE SEQUENCE [LARGE SCALE GENOMIC DNA]</scope>
    <source>
        <strain evidence="1 2">UAMH 10762</strain>
    </source>
</reference>
<evidence type="ECO:0000313" key="1">
    <source>
        <dbReference type="EMBL" id="EMC95665.1"/>
    </source>
</evidence>
<evidence type="ECO:0000313" key="2">
    <source>
        <dbReference type="Proteomes" id="UP000011761"/>
    </source>
</evidence>
<protein>
    <submittedName>
        <fullName evidence="1">Uncharacterized protein</fullName>
    </submittedName>
</protein>
<dbReference type="Proteomes" id="UP000011761">
    <property type="component" value="Unassembled WGS sequence"/>
</dbReference>
<keyword evidence="2" id="KW-1185">Reference proteome</keyword>
<dbReference type="GeneID" id="19114916"/>
<dbReference type="RefSeq" id="XP_007677089.1">
    <property type="nucleotide sequence ID" value="XM_007678899.1"/>
</dbReference>
<accession>M2N9Y8</accession>
<dbReference type="EMBL" id="KB445556">
    <property type="protein sequence ID" value="EMC95665.1"/>
    <property type="molecule type" value="Genomic_DNA"/>
</dbReference>
<sequence>MPLRSLPTFDLIQTQQLQQAEFVRSPSFRPSSRELAALNAGLQLGSSTYRTATTVAGCSHRVSLGETPEQTDSAPSSLPGEWRKQGVVPMRRFCPPLLLVAQSRIFYSEGLPIALIKRGTTITKISDLSRSTAIASVQRAYSVRIQHYS</sequence>
<dbReference type="KEGG" id="bcom:BAUCODRAFT_498575"/>